<organism evidence="1 2">
    <name type="scientific">Riccia sorocarpa</name>
    <dbReference type="NCBI Taxonomy" id="122646"/>
    <lineage>
        <taxon>Eukaryota</taxon>
        <taxon>Viridiplantae</taxon>
        <taxon>Streptophyta</taxon>
        <taxon>Embryophyta</taxon>
        <taxon>Marchantiophyta</taxon>
        <taxon>Marchantiopsida</taxon>
        <taxon>Marchantiidae</taxon>
        <taxon>Marchantiales</taxon>
        <taxon>Ricciaceae</taxon>
        <taxon>Riccia</taxon>
    </lineage>
</organism>
<accession>A0ABD3IJR1</accession>
<name>A0ABD3IJR1_9MARC</name>
<gene>
    <name evidence="1" type="ORF">R1sor_020394</name>
</gene>
<protein>
    <submittedName>
        <fullName evidence="1">Uncharacterized protein</fullName>
    </submittedName>
</protein>
<sequence length="165" mass="19116">MLTSKEAIMRELHMYYIKLFKEEMVIDPDMRKLDEVLNLMDSKVTHEQNRQLSTLPEVEEIKDIVQELKMEKAPGLDGMTAEALRGLDEDAEKDLLQMMLTFWEDPRLSWKQQQGVIKLIPKERDLQARRKSCGKGRWELEAKKISNLNDVWWSASDGAGARPGA</sequence>
<comment type="caution">
    <text evidence="1">The sequence shown here is derived from an EMBL/GenBank/DDBJ whole genome shotgun (WGS) entry which is preliminary data.</text>
</comment>
<dbReference type="Proteomes" id="UP001633002">
    <property type="component" value="Unassembled WGS sequence"/>
</dbReference>
<dbReference type="AlphaFoldDB" id="A0ABD3IJR1"/>
<keyword evidence="2" id="KW-1185">Reference proteome</keyword>
<proteinExistence type="predicted"/>
<evidence type="ECO:0000313" key="1">
    <source>
        <dbReference type="EMBL" id="KAL3702372.1"/>
    </source>
</evidence>
<reference evidence="1 2" key="1">
    <citation type="submission" date="2024-09" db="EMBL/GenBank/DDBJ databases">
        <title>Chromosome-scale assembly of Riccia sorocarpa.</title>
        <authorList>
            <person name="Paukszto L."/>
        </authorList>
    </citation>
    <scope>NUCLEOTIDE SEQUENCE [LARGE SCALE GENOMIC DNA]</scope>
    <source>
        <strain evidence="1">LP-2024</strain>
        <tissue evidence="1">Aerial parts of the thallus</tissue>
    </source>
</reference>
<evidence type="ECO:0000313" key="2">
    <source>
        <dbReference type="Proteomes" id="UP001633002"/>
    </source>
</evidence>
<dbReference type="EMBL" id="JBJQOH010000001">
    <property type="protein sequence ID" value="KAL3702372.1"/>
    <property type="molecule type" value="Genomic_DNA"/>
</dbReference>